<reference evidence="3 4" key="1">
    <citation type="journal article" date="2019" name="New Phytol.">
        <title>Comparative genomics reveals unique wood-decay strategies and fruiting body development in the Schizophyllaceae.</title>
        <authorList>
            <person name="Almasi E."/>
            <person name="Sahu N."/>
            <person name="Krizsan K."/>
            <person name="Balint B."/>
            <person name="Kovacs G.M."/>
            <person name="Kiss B."/>
            <person name="Cseklye J."/>
            <person name="Drula E."/>
            <person name="Henrissat B."/>
            <person name="Nagy I."/>
            <person name="Chovatia M."/>
            <person name="Adam C."/>
            <person name="LaButti K."/>
            <person name="Lipzen A."/>
            <person name="Riley R."/>
            <person name="Grigoriev I.V."/>
            <person name="Nagy L.G."/>
        </authorList>
    </citation>
    <scope>NUCLEOTIDE SEQUENCE [LARGE SCALE GENOMIC DNA]</scope>
    <source>
        <strain evidence="3 4">NL-1724</strain>
    </source>
</reference>
<feature type="region of interest" description="Disordered" evidence="1">
    <location>
        <begin position="1"/>
        <end position="230"/>
    </location>
</feature>
<feature type="compositionally biased region" description="Low complexity" evidence="1">
    <location>
        <begin position="292"/>
        <end position="305"/>
    </location>
</feature>
<feature type="compositionally biased region" description="Polar residues" evidence="1">
    <location>
        <begin position="131"/>
        <end position="147"/>
    </location>
</feature>
<dbReference type="AlphaFoldDB" id="A0A550C1A8"/>
<feature type="domain" description="EH" evidence="2">
    <location>
        <begin position="426"/>
        <end position="512"/>
    </location>
</feature>
<proteinExistence type="predicted"/>
<comment type="caution">
    <text evidence="3">The sequence shown here is derived from an EMBL/GenBank/DDBJ whole genome shotgun (WGS) entry which is preliminary data.</text>
</comment>
<feature type="compositionally biased region" description="Low complexity" evidence="1">
    <location>
        <begin position="502"/>
        <end position="514"/>
    </location>
</feature>
<dbReference type="InterPro" id="IPR011992">
    <property type="entry name" value="EF-hand-dom_pair"/>
</dbReference>
<feature type="compositionally biased region" description="Basic and acidic residues" evidence="1">
    <location>
        <begin position="25"/>
        <end position="36"/>
    </location>
</feature>
<accession>A0A550C1A8</accession>
<gene>
    <name evidence="3" type="ORF">BD626DRAFT_573367</name>
</gene>
<dbReference type="SMART" id="SM00027">
    <property type="entry name" value="EH"/>
    <property type="match status" value="1"/>
</dbReference>
<sequence length="529" mass="56381">MPSTSLQSRISAFENISKSPPNGHSRKEPSGVDSPHEPSFSGSLATPVASPPLQRSRSGSPPTIVKKTSLIDLKDWVVDDGHSPPRDPPPLKSYKVYESKKTPQPGLLINLESPTKTPNGKAPPLPPRKPSYTSLRSVSSAASTPTHTYPPGKLDVPQKTAGHAPASSISSFHSVSLSEDTDPSSASPSSSSQFIATYPIDLERTSEADSASLGGESFEDVSSASYGSPTSAALIARDWDRARAMQKSAPPKLPQRPTAAANAAAAAVAAASASTPRLPSLKMPPPPPVRLSHSQSPATSSPSSPYLIHSPASSSTMITPTARRAPPVPPSRSSTSDRSSILSTTTSQSATSNSTHNPRSKLALSRPTPVPPAARSRYEKLFNGNVVQSRKAAQKKPALLSPSAARKTRQAAGWRGLSVDLIVGDESHPLNEDDIQVDAAVTGEDRLDGRVVRLVWQRSRLEKHKLVEIWNECDTAQKGSLDRDAFVRGMWRIDEELRRAQLRSSTLSSGSRLRAPPPPPRPKPKLILS</sequence>
<feature type="compositionally biased region" description="Low complexity" evidence="1">
    <location>
        <begin position="167"/>
        <end position="192"/>
    </location>
</feature>
<dbReference type="OrthoDB" id="10045710at2759"/>
<evidence type="ECO:0000313" key="4">
    <source>
        <dbReference type="Proteomes" id="UP000320762"/>
    </source>
</evidence>
<dbReference type="Proteomes" id="UP000320762">
    <property type="component" value="Unassembled WGS sequence"/>
</dbReference>
<feature type="compositionally biased region" description="Low complexity" evidence="1">
    <location>
        <begin position="319"/>
        <end position="355"/>
    </location>
</feature>
<dbReference type="Pfam" id="PF12763">
    <property type="entry name" value="EH"/>
    <property type="match status" value="1"/>
</dbReference>
<feature type="compositionally biased region" description="Basic and acidic residues" evidence="1">
    <location>
        <begin position="72"/>
        <end position="85"/>
    </location>
</feature>
<protein>
    <recommendedName>
        <fullName evidence="2">EH domain-containing protein</fullName>
    </recommendedName>
</protein>
<feature type="compositionally biased region" description="Polar residues" evidence="1">
    <location>
        <begin position="1"/>
        <end position="22"/>
    </location>
</feature>
<dbReference type="STRING" id="97359.A0A550C1A8"/>
<keyword evidence="4" id="KW-1185">Reference proteome</keyword>
<feature type="compositionally biased region" description="Polar residues" evidence="1">
    <location>
        <begin position="220"/>
        <end position="230"/>
    </location>
</feature>
<feature type="region of interest" description="Disordered" evidence="1">
    <location>
        <begin position="242"/>
        <end position="374"/>
    </location>
</feature>
<dbReference type="Gene3D" id="1.10.238.10">
    <property type="entry name" value="EF-hand"/>
    <property type="match status" value="1"/>
</dbReference>
<dbReference type="EMBL" id="VDMD01000034">
    <property type="protein sequence ID" value="TRM58591.1"/>
    <property type="molecule type" value="Genomic_DNA"/>
</dbReference>
<evidence type="ECO:0000259" key="2">
    <source>
        <dbReference type="SMART" id="SM00027"/>
    </source>
</evidence>
<name>A0A550C1A8_9AGAR</name>
<evidence type="ECO:0000256" key="1">
    <source>
        <dbReference type="SAM" id="MobiDB-lite"/>
    </source>
</evidence>
<feature type="region of interest" description="Disordered" evidence="1">
    <location>
        <begin position="502"/>
        <end position="529"/>
    </location>
</feature>
<dbReference type="SUPFAM" id="SSF47473">
    <property type="entry name" value="EF-hand"/>
    <property type="match status" value="1"/>
</dbReference>
<organism evidence="3 4">
    <name type="scientific">Schizophyllum amplum</name>
    <dbReference type="NCBI Taxonomy" id="97359"/>
    <lineage>
        <taxon>Eukaryota</taxon>
        <taxon>Fungi</taxon>
        <taxon>Dikarya</taxon>
        <taxon>Basidiomycota</taxon>
        <taxon>Agaricomycotina</taxon>
        <taxon>Agaricomycetes</taxon>
        <taxon>Agaricomycetidae</taxon>
        <taxon>Agaricales</taxon>
        <taxon>Schizophyllaceae</taxon>
        <taxon>Schizophyllum</taxon>
    </lineage>
</organism>
<dbReference type="InterPro" id="IPR000261">
    <property type="entry name" value="EH_dom"/>
</dbReference>
<feature type="compositionally biased region" description="Low complexity" evidence="1">
    <location>
        <begin position="259"/>
        <end position="273"/>
    </location>
</feature>
<evidence type="ECO:0000313" key="3">
    <source>
        <dbReference type="EMBL" id="TRM58591.1"/>
    </source>
</evidence>